<evidence type="ECO:0000313" key="7">
    <source>
        <dbReference type="Ensembl" id="ENSLOCP00000021828.1"/>
    </source>
</evidence>
<dbReference type="InterPro" id="IPR036390">
    <property type="entry name" value="WH_DNA-bd_sf"/>
</dbReference>
<dbReference type="PROSITE" id="PS00658">
    <property type="entry name" value="FORK_HEAD_2"/>
    <property type="match status" value="1"/>
</dbReference>
<evidence type="ECO:0000256" key="1">
    <source>
        <dbReference type="ARBA" id="ARBA00004123"/>
    </source>
</evidence>
<dbReference type="InterPro" id="IPR001766">
    <property type="entry name" value="Fork_head_dom"/>
</dbReference>
<reference evidence="7" key="2">
    <citation type="submission" date="2025-08" db="UniProtKB">
        <authorList>
            <consortium name="Ensembl"/>
        </authorList>
    </citation>
    <scope>IDENTIFICATION</scope>
</reference>
<dbReference type="PROSITE" id="PS00657">
    <property type="entry name" value="FORK_HEAD_1"/>
    <property type="match status" value="1"/>
</dbReference>
<dbReference type="GO" id="GO:1990837">
    <property type="term" value="F:sequence-specific double-stranded DNA binding"/>
    <property type="evidence" value="ECO:0000318"/>
    <property type="project" value="GO_Central"/>
</dbReference>
<dbReference type="Ensembl" id="ENSLOCT00000021866.1">
    <property type="protein sequence ID" value="ENSLOCP00000021828.1"/>
    <property type="gene ID" value="ENSLOCG00000017724.1"/>
</dbReference>
<dbReference type="AlphaFoldDB" id="W5NMG9"/>
<dbReference type="EMBL" id="AHAT01023872">
    <property type="status" value="NOT_ANNOTATED_CDS"/>
    <property type="molecule type" value="Genomic_DNA"/>
</dbReference>
<name>W5NMG9_LEPOC</name>
<accession>W5NMG9</accession>
<dbReference type="InParanoid" id="W5NMG9"/>
<dbReference type="SUPFAM" id="SSF46785">
    <property type="entry name" value="Winged helix' DNA-binding domain"/>
    <property type="match status" value="1"/>
</dbReference>
<feature type="DNA-binding region" description="Fork-head" evidence="4">
    <location>
        <begin position="93"/>
        <end position="187"/>
    </location>
</feature>
<protein>
    <recommendedName>
        <fullName evidence="3">Forkhead box protein G1</fullName>
    </recommendedName>
</protein>
<evidence type="ECO:0000256" key="2">
    <source>
        <dbReference type="ARBA" id="ARBA00023125"/>
    </source>
</evidence>
<dbReference type="PROSITE" id="PS50039">
    <property type="entry name" value="FORK_HEAD_3"/>
    <property type="match status" value="1"/>
</dbReference>
<dbReference type="SMART" id="SM00339">
    <property type="entry name" value="FH"/>
    <property type="match status" value="1"/>
</dbReference>
<dbReference type="GO" id="GO:0003700">
    <property type="term" value="F:DNA-binding transcription factor activity"/>
    <property type="evidence" value="ECO:0007669"/>
    <property type="project" value="InterPro"/>
</dbReference>
<evidence type="ECO:0000256" key="5">
    <source>
        <dbReference type="SAM" id="MobiDB-lite"/>
    </source>
</evidence>
<evidence type="ECO:0000259" key="6">
    <source>
        <dbReference type="PROSITE" id="PS50039"/>
    </source>
</evidence>
<dbReference type="InterPro" id="IPR030456">
    <property type="entry name" value="TF_fork_head_CS_2"/>
</dbReference>
<dbReference type="PANTHER" id="PTHR46617:SF5">
    <property type="entry name" value="FORKHEAD BOX PROTEIN G1"/>
    <property type="match status" value="1"/>
</dbReference>
<dbReference type="Bgee" id="ENSLOCG00000017724">
    <property type="expression patterns" value="Expressed in zone of skin and 4 other cell types or tissues"/>
</dbReference>
<comment type="subcellular location">
    <subcellularLocation>
        <location evidence="1 4">Nucleus</location>
    </subcellularLocation>
</comment>
<dbReference type="PRINTS" id="PR00053">
    <property type="entry name" value="FORKHEAD"/>
</dbReference>
<dbReference type="Pfam" id="PF00250">
    <property type="entry name" value="Forkhead"/>
    <property type="match status" value="1"/>
</dbReference>
<dbReference type="HOGENOM" id="CLU_040357_1_0_1"/>
<dbReference type="GeneTree" id="ENSGT00940000160678"/>
<feature type="region of interest" description="Disordered" evidence="5">
    <location>
        <begin position="1"/>
        <end position="93"/>
    </location>
</feature>
<keyword evidence="8" id="KW-1185">Reference proteome</keyword>
<evidence type="ECO:0000313" key="8">
    <source>
        <dbReference type="Proteomes" id="UP000018468"/>
    </source>
</evidence>
<dbReference type="Proteomes" id="UP000018468">
    <property type="component" value="Linkage group LG2"/>
</dbReference>
<keyword evidence="4" id="KW-0539">Nucleus</keyword>
<dbReference type="GO" id="GO:0006357">
    <property type="term" value="P:regulation of transcription by RNA polymerase II"/>
    <property type="evidence" value="ECO:0000318"/>
    <property type="project" value="GO_Central"/>
</dbReference>
<dbReference type="InterPro" id="IPR047208">
    <property type="entry name" value="FOXG1"/>
</dbReference>
<dbReference type="FunFam" id="1.10.10.10:FF:000135">
    <property type="entry name" value="forkhead box protein G1"/>
    <property type="match status" value="1"/>
</dbReference>
<dbReference type="eggNOG" id="KOG2294">
    <property type="taxonomic scope" value="Eukaryota"/>
</dbReference>
<reference evidence="7" key="3">
    <citation type="submission" date="2025-09" db="UniProtKB">
        <authorList>
            <consortium name="Ensembl"/>
        </authorList>
    </citation>
    <scope>IDENTIFICATION</scope>
</reference>
<evidence type="ECO:0000256" key="4">
    <source>
        <dbReference type="PROSITE-ProRule" id="PRU00089"/>
    </source>
</evidence>
<proteinExistence type="predicted"/>
<dbReference type="Gene3D" id="1.10.10.10">
    <property type="entry name" value="Winged helix-like DNA-binding domain superfamily/Winged helix DNA-binding domain"/>
    <property type="match status" value="1"/>
</dbReference>
<reference evidence="8" key="1">
    <citation type="submission" date="2011-12" db="EMBL/GenBank/DDBJ databases">
        <title>The Draft Genome of Lepisosteus oculatus.</title>
        <authorList>
            <consortium name="The Broad Institute Genome Assembly &amp; Analysis Group"/>
            <consortium name="Computational R&amp;D Group"/>
            <consortium name="and Sequencing Platform"/>
            <person name="Di Palma F."/>
            <person name="Alfoldi J."/>
            <person name="Johnson J."/>
            <person name="Berlin A."/>
            <person name="Gnerre S."/>
            <person name="Jaffe D."/>
            <person name="MacCallum I."/>
            <person name="Young S."/>
            <person name="Walker B.J."/>
            <person name="Lander E.S."/>
            <person name="Lindblad-Toh K."/>
        </authorList>
    </citation>
    <scope>NUCLEOTIDE SEQUENCE [LARGE SCALE GENOMIC DNA]</scope>
</reference>
<feature type="region of interest" description="Disordered" evidence="5">
    <location>
        <begin position="311"/>
        <end position="334"/>
    </location>
</feature>
<sequence>MLDMEGWTAAPRLPHKSPFSIKSLLQEEAMSDGAEGSGGTGQPEREPPPPPPPAREEPGEARDGQDSREGRGACRAPEEAAEGEEQREARHEKPPFSYNALIMMAIRQSPDKRLTLNGIYEFIMRNFPYYKENKQGWQNSIRHNLSLNKCFVKVPRHYDDPGKGNYWMLDPSSDDVFIGGTTGKLRRRSSASSRAKLAFKRGGRLPPPAAGLAFAGSLYWPVPPFLSLQRPEHPGYTPPYFAPHAAALAQAPRPVCAADPSFLGSGGHSLHHHHHHQVAAASFAASSLPCGLSPCSLNLLAGQASYFFSRHVPRPPTPPPGASPQKSPALGQGLHARGGSSYVAGLSAVEFPNYFTQGRPGSPFNSALH</sequence>
<dbReference type="InterPro" id="IPR018122">
    <property type="entry name" value="TF_fork_head_CS_1"/>
</dbReference>
<dbReference type="PANTHER" id="PTHR46617">
    <property type="entry name" value="FORKHEAD BOX PROTEIN G1"/>
    <property type="match status" value="1"/>
</dbReference>
<evidence type="ECO:0000256" key="3">
    <source>
        <dbReference type="ARBA" id="ARBA00034868"/>
    </source>
</evidence>
<dbReference type="CDD" id="cd20021">
    <property type="entry name" value="FH_FOXG"/>
    <property type="match status" value="1"/>
</dbReference>
<dbReference type="GO" id="GO:0005634">
    <property type="term" value="C:nucleus"/>
    <property type="evidence" value="ECO:0000318"/>
    <property type="project" value="GO_Central"/>
</dbReference>
<feature type="compositionally biased region" description="Basic and acidic residues" evidence="5">
    <location>
        <begin position="54"/>
        <end position="93"/>
    </location>
</feature>
<organism evidence="7 8">
    <name type="scientific">Lepisosteus oculatus</name>
    <name type="common">Spotted gar</name>
    <dbReference type="NCBI Taxonomy" id="7918"/>
    <lineage>
        <taxon>Eukaryota</taxon>
        <taxon>Metazoa</taxon>
        <taxon>Chordata</taxon>
        <taxon>Craniata</taxon>
        <taxon>Vertebrata</taxon>
        <taxon>Euteleostomi</taxon>
        <taxon>Actinopterygii</taxon>
        <taxon>Neopterygii</taxon>
        <taxon>Holostei</taxon>
        <taxon>Semionotiformes</taxon>
        <taxon>Lepisosteidae</taxon>
        <taxon>Lepisosteus</taxon>
    </lineage>
</organism>
<dbReference type="InterPro" id="IPR036388">
    <property type="entry name" value="WH-like_DNA-bd_sf"/>
</dbReference>
<dbReference type="STRING" id="7918.ENSLOCP00000021828"/>
<feature type="domain" description="Fork-head" evidence="6">
    <location>
        <begin position="93"/>
        <end position="187"/>
    </location>
</feature>
<keyword evidence="2 4" id="KW-0238">DNA-binding</keyword>